<dbReference type="EMBL" id="MRZV01000665">
    <property type="protein sequence ID" value="PIK46114.1"/>
    <property type="molecule type" value="Genomic_DNA"/>
</dbReference>
<organism evidence="10 11">
    <name type="scientific">Stichopus japonicus</name>
    <name type="common">Sea cucumber</name>
    <dbReference type="NCBI Taxonomy" id="307972"/>
    <lineage>
        <taxon>Eukaryota</taxon>
        <taxon>Metazoa</taxon>
        <taxon>Echinodermata</taxon>
        <taxon>Eleutherozoa</taxon>
        <taxon>Echinozoa</taxon>
        <taxon>Holothuroidea</taxon>
        <taxon>Aspidochirotacea</taxon>
        <taxon>Aspidochirotida</taxon>
        <taxon>Stichopodidae</taxon>
        <taxon>Apostichopus</taxon>
    </lineage>
</organism>
<keyword evidence="8" id="KW-0464">Manganese</keyword>
<evidence type="ECO:0000256" key="1">
    <source>
        <dbReference type="ARBA" id="ARBA00004555"/>
    </source>
</evidence>
<feature type="binding site" evidence="8">
    <location>
        <position position="137"/>
    </location>
    <ligand>
        <name>Mn(2+)</name>
        <dbReference type="ChEBI" id="CHEBI:29035"/>
    </ligand>
</feature>
<keyword evidence="8" id="KW-0479">Metal-binding</keyword>
<evidence type="ECO:0000313" key="10">
    <source>
        <dbReference type="EMBL" id="PIK46114.1"/>
    </source>
</evidence>
<evidence type="ECO:0000256" key="2">
    <source>
        <dbReference type="ARBA" id="ARBA00006557"/>
    </source>
</evidence>
<dbReference type="PANTHER" id="PTHR12450">
    <property type="entry name" value="DENTIN MATRIX PROTEIN 4 PROTEIN FAM20"/>
    <property type="match status" value="1"/>
</dbReference>
<comment type="cofactor">
    <cofactor evidence="8">
        <name>Mn(2+)</name>
        <dbReference type="ChEBI" id="CHEBI:29035"/>
    </cofactor>
</comment>
<feature type="binding site" evidence="7">
    <location>
        <position position="137"/>
    </location>
    <ligand>
        <name>ATP</name>
        <dbReference type="ChEBI" id="CHEBI:30616"/>
    </ligand>
</feature>
<comment type="similarity">
    <text evidence="2">Belongs to the FAM20 family.</text>
</comment>
<keyword evidence="10" id="KW-0808">Transferase</keyword>
<keyword evidence="10" id="KW-0418">Kinase</keyword>
<evidence type="ECO:0000256" key="4">
    <source>
        <dbReference type="ARBA" id="ARBA00023157"/>
    </source>
</evidence>
<keyword evidence="11" id="KW-1185">Reference proteome</keyword>
<dbReference type="Proteomes" id="UP000230750">
    <property type="component" value="Unassembled WGS sequence"/>
</dbReference>
<keyword evidence="7" id="KW-0547">Nucleotide-binding</keyword>
<name>A0A2G8KDN7_STIJA</name>
<evidence type="ECO:0000256" key="3">
    <source>
        <dbReference type="ARBA" id="ARBA00023034"/>
    </source>
</evidence>
<dbReference type="GO" id="GO:0005524">
    <property type="term" value="F:ATP binding"/>
    <property type="evidence" value="ECO:0007669"/>
    <property type="project" value="UniProtKB-KW"/>
</dbReference>
<evidence type="ECO:0000256" key="7">
    <source>
        <dbReference type="PIRSR" id="PIRSR624869-2"/>
    </source>
</evidence>
<evidence type="ECO:0000259" key="9">
    <source>
        <dbReference type="Pfam" id="PF06702"/>
    </source>
</evidence>
<proteinExistence type="inferred from homology"/>
<keyword evidence="10" id="KW-0723">Serine/threonine-protein kinase</keyword>
<dbReference type="InterPro" id="IPR024869">
    <property type="entry name" value="FAM20"/>
</dbReference>
<dbReference type="OrthoDB" id="8583677at2759"/>
<feature type="active site" evidence="6">
    <location>
        <position position="117"/>
    </location>
</feature>
<evidence type="ECO:0000256" key="8">
    <source>
        <dbReference type="PIRSR" id="PIRSR624869-3"/>
    </source>
</evidence>
<comment type="subcellular location">
    <subcellularLocation>
        <location evidence="1">Golgi apparatus</location>
    </subcellularLocation>
</comment>
<keyword evidence="7" id="KW-0067">ATP-binding</keyword>
<dbReference type="GO" id="GO:0005794">
    <property type="term" value="C:Golgi apparatus"/>
    <property type="evidence" value="ECO:0007669"/>
    <property type="project" value="UniProtKB-SubCell"/>
</dbReference>
<gene>
    <name evidence="10" type="ORF">BSL78_17027</name>
</gene>
<keyword evidence="3" id="KW-0333">Golgi apparatus</keyword>
<dbReference type="PANTHER" id="PTHR12450:SF22">
    <property type="entry name" value="EXTRACELLULAR SERINE_THREONINE PROTEIN CG31145"/>
    <property type="match status" value="1"/>
</dbReference>
<evidence type="ECO:0000256" key="6">
    <source>
        <dbReference type="PIRSR" id="PIRSR624869-1"/>
    </source>
</evidence>
<sequence length="251" mass="29073">MPPRSLEMTLPRPSNNTCFITECHQYCEVSKTPVCGKPDLVEGSVAAFLPQDREYRRKNLLNPWKRSYTRGTGKAKWETNSSYCYSSVMVNPPFTKGRRMLDLIDLSIFDFFIGNFDRHTYNTFFKFGDFSAIIHLDQGRSFGSYEKDELSCLAPLKQCCFVRNSTYHRLLLLNKDEYKLGDVMRESMSTDPIAPVLYEPHYEALNRRLRIIIDVIDGCLATASAADDVLKKEPRYEDYMREISHDKKQLG</sequence>
<dbReference type="GO" id="GO:0046872">
    <property type="term" value="F:metal ion binding"/>
    <property type="evidence" value="ECO:0007669"/>
    <property type="project" value="UniProtKB-KW"/>
</dbReference>
<reference evidence="10 11" key="1">
    <citation type="journal article" date="2017" name="PLoS Biol.">
        <title>The sea cucumber genome provides insights into morphological evolution and visceral regeneration.</title>
        <authorList>
            <person name="Zhang X."/>
            <person name="Sun L."/>
            <person name="Yuan J."/>
            <person name="Sun Y."/>
            <person name="Gao Y."/>
            <person name="Zhang L."/>
            <person name="Li S."/>
            <person name="Dai H."/>
            <person name="Hamel J.F."/>
            <person name="Liu C."/>
            <person name="Yu Y."/>
            <person name="Liu S."/>
            <person name="Lin W."/>
            <person name="Guo K."/>
            <person name="Jin S."/>
            <person name="Xu P."/>
            <person name="Storey K.B."/>
            <person name="Huan P."/>
            <person name="Zhang T."/>
            <person name="Zhou Y."/>
            <person name="Zhang J."/>
            <person name="Lin C."/>
            <person name="Li X."/>
            <person name="Xing L."/>
            <person name="Huo D."/>
            <person name="Sun M."/>
            <person name="Wang L."/>
            <person name="Mercier A."/>
            <person name="Li F."/>
            <person name="Yang H."/>
            <person name="Xiang J."/>
        </authorList>
    </citation>
    <scope>NUCLEOTIDE SEQUENCE [LARGE SCALE GENOMIC DNA]</scope>
    <source>
        <strain evidence="10">Shaxun</strain>
        <tissue evidence="10">Muscle</tissue>
    </source>
</reference>
<keyword evidence="4" id="KW-1015">Disulfide bond</keyword>
<protein>
    <submittedName>
        <fullName evidence="10">Putative extracellular serine/threonine protein kinase FAM20C</fullName>
    </submittedName>
</protein>
<keyword evidence="5" id="KW-0325">Glycoprotein</keyword>
<evidence type="ECO:0000256" key="5">
    <source>
        <dbReference type="ARBA" id="ARBA00023180"/>
    </source>
</evidence>
<feature type="domain" description="FAM20 C-terminal" evidence="9">
    <location>
        <begin position="13"/>
        <end position="225"/>
    </location>
</feature>
<dbReference type="Pfam" id="PF06702">
    <property type="entry name" value="Fam20C"/>
    <property type="match status" value="1"/>
</dbReference>
<evidence type="ECO:0000313" key="11">
    <source>
        <dbReference type="Proteomes" id="UP000230750"/>
    </source>
</evidence>
<dbReference type="GO" id="GO:0004674">
    <property type="term" value="F:protein serine/threonine kinase activity"/>
    <property type="evidence" value="ECO:0007669"/>
    <property type="project" value="UniProtKB-KW"/>
</dbReference>
<dbReference type="STRING" id="307972.A0A2G8KDN7"/>
<feature type="binding site" evidence="7">
    <location>
        <begin position="46"/>
        <end position="49"/>
    </location>
    <ligand>
        <name>ATP</name>
        <dbReference type="ChEBI" id="CHEBI:30616"/>
    </ligand>
</feature>
<accession>A0A2G8KDN7</accession>
<dbReference type="InterPro" id="IPR009581">
    <property type="entry name" value="FAM20_C"/>
</dbReference>
<comment type="caution">
    <text evidence="10">The sequence shown here is derived from an EMBL/GenBank/DDBJ whole genome shotgun (WGS) entry which is preliminary data.</text>
</comment>
<dbReference type="AlphaFoldDB" id="A0A2G8KDN7"/>